<keyword evidence="1" id="KW-0347">Helicase</keyword>
<organism evidence="4 5">
    <name type="scientific">Zopfia rhizophila CBS 207.26</name>
    <dbReference type="NCBI Taxonomy" id="1314779"/>
    <lineage>
        <taxon>Eukaryota</taxon>
        <taxon>Fungi</taxon>
        <taxon>Dikarya</taxon>
        <taxon>Ascomycota</taxon>
        <taxon>Pezizomycotina</taxon>
        <taxon>Dothideomycetes</taxon>
        <taxon>Dothideomycetes incertae sedis</taxon>
        <taxon>Zopfiaceae</taxon>
        <taxon>Zopfia</taxon>
    </lineage>
</organism>
<dbReference type="PANTHER" id="PTHR10887">
    <property type="entry name" value="DNA2/NAM7 HELICASE FAMILY"/>
    <property type="match status" value="1"/>
</dbReference>
<dbReference type="InterPro" id="IPR027417">
    <property type="entry name" value="P-loop_NTPase"/>
</dbReference>
<evidence type="ECO:0000313" key="5">
    <source>
        <dbReference type="Proteomes" id="UP000800200"/>
    </source>
</evidence>
<dbReference type="SUPFAM" id="SSF52540">
    <property type="entry name" value="P-loop containing nucleoside triphosphate hydrolases"/>
    <property type="match status" value="1"/>
</dbReference>
<dbReference type="InterPro" id="IPR047187">
    <property type="entry name" value="SF1_C_Upf1"/>
</dbReference>
<evidence type="ECO:0000313" key="4">
    <source>
        <dbReference type="EMBL" id="KAF2193809.1"/>
    </source>
</evidence>
<dbReference type="InterPro" id="IPR041679">
    <property type="entry name" value="DNA2/NAM7-like_C"/>
</dbReference>
<protein>
    <submittedName>
        <fullName evidence="4">P-loop containing nucleoside triphosphate hydrolase protein</fullName>
    </submittedName>
</protein>
<keyword evidence="5" id="KW-1185">Reference proteome</keyword>
<dbReference type="Gene3D" id="3.40.50.300">
    <property type="entry name" value="P-loop containing nucleotide triphosphate hydrolases"/>
    <property type="match status" value="2"/>
</dbReference>
<dbReference type="EMBL" id="ML994613">
    <property type="protein sequence ID" value="KAF2193809.1"/>
    <property type="molecule type" value="Genomic_DNA"/>
</dbReference>
<accession>A0A6A6ESQ3</accession>
<dbReference type="InterPro" id="IPR041677">
    <property type="entry name" value="DNA2/NAM7_AAA_11"/>
</dbReference>
<reference evidence="4" key="1">
    <citation type="journal article" date="2020" name="Stud. Mycol.">
        <title>101 Dothideomycetes genomes: a test case for predicting lifestyles and emergence of pathogens.</title>
        <authorList>
            <person name="Haridas S."/>
            <person name="Albert R."/>
            <person name="Binder M."/>
            <person name="Bloem J."/>
            <person name="Labutti K."/>
            <person name="Salamov A."/>
            <person name="Andreopoulos B."/>
            <person name="Baker S."/>
            <person name="Barry K."/>
            <person name="Bills G."/>
            <person name="Bluhm B."/>
            <person name="Cannon C."/>
            <person name="Castanera R."/>
            <person name="Culley D."/>
            <person name="Daum C."/>
            <person name="Ezra D."/>
            <person name="Gonzalez J."/>
            <person name="Henrissat B."/>
            <person name="Kuo A."/>
            <person name="Liang C."/>
            <person name="Lipzen A."/>
            <person name="Lutzoni F."/>
            <person name="Magnuson J."/>
            <person name="Mondo S."/>
            <person name="Nolan M."/>
            <person name="Ohm R."/>
            <person name="Pangilinan J."/>
            <person name="Park H.-J."/>
            <person name="Ramirez L."/>
            <person name="Alfaro M."/>
            <person name="Sun H."/>
            <person name="Tritt A."/>
            <person name="Yoshinaga Y."/>
            <person name="Zwiers L.-H."/>
            <person name="Turgeon B."/>
            <person name="Goodwin S."/>
            <person name="Spatafora J."/>
            <person name="Crous P."/>
            <person name="Grigoriev I."/>
        </authorList>
    </citation>
    <scope>NUCLEOTIDE SEQUENCE</scope>
    <source>
        <strain evidence="4">CBS 207.26</strain>
    </source>
</reference>
<sequence>MLFPEESDGNLQTKLNTVPYQRGLFDPVMNFEQLKAVDSVAQNEYGLLPFLISGPPGTGKTKTIVEIALQLLQTTKTAHILICAPSDPAADTLALRLRKHLNPKQLLRLNGPGRTMAEVPGALMPYCYIDRDMFYLPPMPQFMKYNIVVTSVQDTSILVDARLTNSDLHIIEKKMLSAFRPEDPLAPSPLHWGALLMDEAAQGTELEALLPLTVILPPSMYPATSPQPQFVLAGDQNQLGPRTASHTKEFAISLFERLISRKIYTDHPLSRSKLKPSASPPVLTSAMLPILYPPFVNLIRNYRSHPSILSVPSTLFYSDTLIPEAHFPSSPLQSFSLWRGRRWPVLFLSNNGNDEIERDGGGWYNLSEARMACNLAQKLVTEAGVLQHKISIMSPFAAQVKMLRELIRSNIYGLWEINIGPLEAFQGLENRVVIICTTRTRERFLVQDQSRNLGLIGQDKKMNVAITRAKEALFVIGSPQVLEQDPCWKEFLAFCCRNRLVDDAMDKVILKRLGKTGKVGVLEKALICKEERRTEVETKGRMLGGGQEINDDEMWTAGLQAALENFGDEHDEEGYVDEYCEENYDNDL</sequence>
<proteinExistence type="predicted"/>
<dbReference type="GO" id="GO:0004386">
    <property type="term" value="F:helicase activity"/>
    <property type="evidence" value="ECO:0007669"/>
    <property type="project" value="InterPro"/>
</dbReference>
<dbReference type="GO" id="GO:0005829">
    <property type="term" value="C:cytosol"/>
    <property type="evidence" value="ECO:0007669"/>
    <property type="project" value="TreeGrafter"/>
</dbReference>
<evidence type="ECO:0000259" key="3">
    <source>
        <dbReference type="Pfam" id="PF13087"/>
    </source>
</evidence>
<feature type="domain" description="DNA2/NAM7 helicase helicase" evidence="2">
    <location>
        <begin position="30"/>
        <end position="99"/>
    </location>
</feature>
<dbReference type="PANTHER" id="PTHR10887:SF322">
    <property type="entry name" value="HELICASE MOV-10"/>
    <property type="match status" value="1"/>
</dbReference>
<evidence type="ECO:0000256" key="1">
    <source>
        <dbReference type="ARBA" id="ARBA00022806"/>
    </source>
</evidence>
<keyword evidence="1" id="KW-0067">ATP-binding</keyword>
<dbReference type="Proteomes" id="UP000800200">
    <property type="component" value="Unassembled WGS sequence"/>
</dbReference>
<keyword evidence="4" id="KW-0378">Hydrolase</keyword>
<dbReference type="OrthoDB" id="6513042at2759"/>
<dbReference type="Pfam" id="PF13086">
    <property type="entry name" value="AAA_11"/>
    <property type="match status" value="1"/>
</dbReference>
<dbReference type="AlphaFoldDB" id="A0A6A6ESQ3"/>
<dbReference type="InterPro" id="IPR045055">
    <property type="entry name" value="DNA2/NAM7-like"/>
</dbReference>
<dbReference type="GO" id="GO:0016787">
    <property type="term" value="F:hydrolase activity"/>
    <property type="evidence" value="ECO:0007669"/>
    <property type="project" value="UniProtKB-KW"/>
</dbReference>
<name>A0A6A6ESQ3_9PEZI</name>
<dbReference type="Pfam" id="PF13087">
    <property type="entry name" value="AAA_12"/>
    <property type="match status" value="1"/>
</dbReference>
<dbReference type="CDD" id="cd18808">
    <property type="entry name" value="SF1_C_Upf1"/>
    <property type="match status" value="1"/>
</dbReference>
<feature type="domain" description="DNA2/NAM7 helicase-like C-terminal" evidence="3">
    <location>
        <begin position="296"/>
        <end position="479"/>
    </location>
</feature>
<gene>
    <name evidence="4" type="ORF">K469DRAFT_619165</name>
</gene>
<keyword evidence="1" id="KW-0547">Nucleotide-binding</keyword>
<dbReference type="GO" id="GO:0035194">
    <property type="term" value="P:regulatory ncRNA-mediated post-transcriptional gene silencing"/>
    <property type="evidence" value="ECO:0007669"/>
    <property type="project" value="TreeGrafter"/>
</dbReference>
<evidence type="ECO:0000259" key="2">
    <source>
        <dbReference type="Pfam" id="PF13086"/>
    </source>
</evidence>